<feature type="transmembrane region" description="Helical" evidence="2">
    <location>
        <begin position="255"/>
        <end position="275"/>
    </location>
</feature>
<keyword evidence="2" id="KW-0472">Membrane</keyword>
<dbReference type="RefSeq" id="WP_238245801.1">
    <property type="nucleotide sequence ID" value="NZ_BPQP01000066.1"/>
</dbReference>
<name>A0ABQ4S0S3_9HYPH</name>
<feature type="region of interest" description="Disordered" evidence="1">
    <location>
        <begin position="1"/>
        <end position="24"/>
    </location>
</feature>
<reference evidence="4" key="2">
    <citation type="submission" date="2021-08" db="EMBL/GenBank/DDBJ databases">
        <authorList>
            <person name="Tani A."/>
            <person name="Ola A."/>
            <person name="Ogura Y."/>
            <person name="Katsura K."/>
            <person name="Hayashi T."/>
        </authorList>
    </citation>
    <scope>NUCLEOTIDE SEQUENCE</scope>
    <source>
        <strain evidence="4">DSM 19015</strain>
    </source>
</reference>
<evidence type="ECO:0000313" key="5">
    <source>
        <dbReference type="Proteomes" id="UP001055125"/>
    </source>
</evidence>
<feature type="domain" description="CAAX prenyl protease 2/Lysostaphin resistance protein A-like" evidence="3">
    <location>
        <begin position="178"/>
        <end position="267"/>
    </location>
</feature>
<dbReference type="Proteomes" id="UP001055125">
    <property type="component" value="Unassembled WGS sequence"/>
</dbReference>
<feature type="transmembrane region" description="Helical" evidence="2">
    <location>
        <begin position="207"/>
        <end position="225"/>
    </location>
</feature>
<proteinExistence type="predicted"/>
<feature type="transmembrane region" description="Helical" evidence="2">
    <location>
        <begin position="96"/>
        <end position="113"/>
    </location>
</feature>
<dbReference type="EMBL" id="BPQP01000066">
    <property type="protein sequence ID" value="GJD96710.1"/>
    <property type="molecule type" value="Genomic_DNA"/>
</dbReference>
<accession>A0ABQ4S0S3</accession>
<evidence type="ECO:0000259" key="3">
    <source>
        <dbReference type="Pfam" id="PF02517"/>
    </source>
</evidence>
<reference evidence="4" key="1">
    <citation type="journal article" date="2021" name="Front. Microbiol.">
        <title>Comprehensive Comparative Genomics and Phenotyping of Methylobacterium Species.</title>
        <authorList>
            <person name="Alessa O."/>
            <person name="Ogura Y."/>
            <person name="Fujitani Y."/>
            <person name="Takami H."/>
            <person name="Hayashi T."/>
            <person name="Sahin N."/>
            <person name="Tani A."/>
        </authorList>
    </citation>
    <scope>NUCLEOTIDE SEQUENCE</scope>
    <source>
        <strain evidence="4">DSM 19015</strain>
    </source>
</reference>
<evidence type="ECO:0000313" key="4">
    <source>
        <dbReference type="EMBL" id="GJD96710.1"/>
    </source>
</evidence>
<feature type="transmembrane region" description="Helical" evidence="2">
    <location>
        <begin position="35"/>
        <end position="60"/>
    </location>
</feature>
<gene>
    <name evidence="4" type="ORF">OCOJLMKI_3935</name>
</gene>
<feature type="transmembrane region" description="Helical" evidence="2">
    <location>
        <begin position="134"/>
        <end position="161"/>
    </location>
</feature>
<dbReference type="InterPro" id="IPR003675">
    <property type="entry name" value="Rce1/LyrA-like_dom"/>
</dbReference>
<sequence length="276" mass="29802">MKPVPGTEATDAEQGAGSRPGEAPRGRVRAAALTLLHLLALGLTVLLYLAVASLIALAIVRVGADLRDGIDPFAAQDRRPPLHPSQIAMRELALDIVRQVVLALLVVATALWRDRSAWRQRLALDRTRPPGLRASRLLLILLVWPAFHILWVTGTATLFHAPFGHQVALSPMLTAAALAAWLAYVVVLAPTAEELLMRGEAFARARAFLGPAGAIMVTAALFALAHLSSAGLARPISLLPLALTLGWLRWRTGRLWPCIALHGWSNLAFVAYLLWP</sequence>
<evidence type="ECO:0000256" key="2">
    <source>
        <dbReference type="SAM" id="Phobius"/>
    </source>
</evidence>
<keyword evidence="2" id="KW-0812">Transmembrane</keyword>
<evidence type="ECO:0000256" key="1">
    <source>
        <dbReference type="SAM" id="MobiDB-lite"/>
    </source>
</evidence>
<feature type="transmembrane region" description="Helical" evidence="2">
    <location>
        <begin position="167"/>
        <end position="187"/>
    </location>
</feature>
<comment type="caution">
    <text evidence="4">The sequence shown here is derived from an EMBL/GenBank/DDBJ whole genome shotgun (WGS) entry which is preliminary data.</text>
</comment>
<protein>
    <recommendedName>
        <fullName evidence="3">CAAX prenyl protease 2/Lysostaphin resistance protein A-like domain-containing protein</fullName>
    </recommendedName>
</protein>
<keyword evidence="2" id="KW-1133">Transmembrane helix</keyword>
<dbReference type="Pfam" id="PF02517">
    <property type="entry name" value="Rce1-like"/>
    <property type="match status" value="1"/>
</dbReference>
<organism evidence="4 5">
    <name type="scientific">Methylobacterium iners</name>
    <dbReference type="NCBI Taxonomy" id="418707"/>
    <lineage>
        <taxon>Bacteria</taxon>
        <taxon>Pseudomonadati</taxon>
        <taxon>Pseudomonadota</taxon>
        <taxon>Alphaproteobacteria</taxon>
        <taxon>Hyphomicrobiales</taxon>
        <taxon>Methylobacteriaceae</taxon>
        <taxon>Methylobacterium</taxon>
    </lineage>
</organism>
<keyword evidence="5" id="KW-1185">Reference proteome</keyword>